<reference evidence="2" key="1">
    <citation type="submission" date="2018-05" db="EMBL/GenBank/DDBJ databases">
        <authorList>
            <person name="You S."/>
        </authorList>
    </citation>
    <scope>NUCLEOTIDE SEQUENCE [LARGE SCALE GENOMIC DNA]</scope>
</reference>
<name>A0A385EFN0_9CAUD</name>
<organism evidence="1 2">
    <name type="scientific">Synechococcus phage S-T4</name>
    <dbReference type="NCBI Taxonomy" id="2268578"/>
    <lineage>
        <taxon>Viruses</taxon>
        <taxon>Duplodnaviria</taxon>
        <taxon>Heunggongvirae</taxon>
        <taxon>Uroviricota</taxon>
        <taxon>Caudoviricetes</taxon>
        <taxon>Pantevenvirales</taxon>
        <taxon>Kyanoviridae</taxon>
        <taxon>Tamkungvirus</taxon>
        <taxon>Tamkungvirus ST4</taxon>
    </lineage>
</organism>
<dbReference type="Proteomes" id="UP000257648">
    <property type="component" value="Segment"/>
</dbReference>
<protein>
    <submittedName>
        <fullName evidence="1">Uncharacterized protein</fullName>
    </submittedName>
</protein>
<sequence>MWDYEVYHRYKKQHDLEYVGKMIHHKEGHVSLANIQIL</sequence>
<accession>A0A385EFN0</accession>
<dbReference type="KEGG" id="vg:55001851"/>
<keyword evidence="2" id="KW-1185">Reference proteome</keyword>
<dbReference type="EMBL" id="MH412654">
    <property type="protein sequence ID" value="AXQ70470.1"/>
    <property type="molecule type" value="Genomic_DNA"/>
</dbReference>
<evidence type="ECO:0000313" key="1">
    <source>
        <dbReference type="EMBL" id="AXQ70470.1"/>
    </source>
</evidence>
<evidence type="ECO:0000313" key="2">
    <source>
        <dbReference type="Proteomes" id="UP000257648"/>
    </source>
</evidence>
<dbReference type="GeneID" id="55001851"/>
<dbReference type="RefSeq" id="YP_009810829.1">
    <property type="nucleotide sequence ID" value="NC_048049.1"/>
</dbReference>
<proteinExistence type="predicted"/>